<dbReference type="Proteomes" id="UP000076798">
    <property type="component" value="Unassembled WGS sequence"/>
</dbReference>
<reference evidence="1 2" key="1">
    <citation type="journal article" date="2016" name="Mol. Biol. Evol.">
        <title>Comparative Genomics of Early-Diverging Mushroom-Forming Fungi Provides Insights into the Origins of Lignocellulose Decay Capabilities.</title>
        <authorList>
            <person name="Nagy L.G."/>
            <person name="Riley R."/>
            <person name="Tritt A."/>
            <person name="Adam C."/>
            <person name="Daum C."/>
            <person name="Floudas D."/>
            <person name="Sun H."/>
            <person name="Yadav J.S."/>
            <person name="Pangilinan J."/>
            <person name="Larsson K.H."/>
            <person name="Matsuura K."/>
            <person name="Barry K."/>
            <person name="Labutti K."/>
            <person name="Kuo R."/>
            <person name="Ohm R.A."/>
            <person name="Bhattacharya S.S."/>
            <person name="Shirouzu T."/>
            <person name="Yoshinaga Y."/>
            <person name="Martin F.M."/>
            <person name="Grigoriev I.V."/>
            <person name="Hibbett D.S."/>
        </authorList>
    </citation>
    <scope>NUCLEOTIDE SEQUENCE [LARGE SCALE GENOMIC DNA]</scope>
    <source>
        <strain evidence="1 2">HHB10207 ss-3</strain>
    </source>
</reference>
<organism evidence="1 2">
    <name type="scientific">Sistotremastrum suecicum HHB10207 ss-3</name>
    <dbReference type="NCBI Taxonomy" id="1314776"/>
    <lineage>
        <taxon>Eukaryota</taxon>
        <taxon>Fungi</taxon>
        <taxon>Dikarya</taxon>
        <taxon>Basidiomycota</taxon>
        <taxon>Agaricomycotina</taxon>
        <taxon>Agaricomycetes</taxon>
        <taxon>Sistotremastrales</taxon>
        <taxon>Sistotremastraceae</taxon>
        <taxon>Sistotremastrum</taxon>
    </lineage>
</organism>
<evidence type="ECO:0000313" key="1">
    <source>
        <dbReference type="EMBL" id="KZT38435.1"/>
    </source>
</evidence>
<accession>A0A166DEH4</accession>
<gene>
    <name evidence="1" type="ORF">SISSUDRAFT_753402</name>
</gene>
<sequence>METYDAPVSRQEDLGLLPAHPVDNRLLPSLEIEGSREINPVEENLFVLDRPFPQPDVMTQADIQRKIYTHKYSDAPYRIAPTLELSYHSSTSRLSDELEQPVVPQSSTRQTLNNQLPNVRQADAWRLYSQQGGGNYWGMGHQTHHMQYPTDPSTSQYNAIPGPSSVAENWHAGYGVSAYASGHHQEVAQNSVQEIEGWNGVLSSGLNIQHPPAVNSKPNTRNKNREPEIPALVHAHSNERPEASLALTTIQEPPLADSPFQNIFSSQQCLLHHTTNICPHFLPRIVLRDQLPRRSDYGLSESILRDLLIKFDDVSFFPPNLLGFDVHVYRASIP</sequence>
<name>A0A166DEH4_9AGAM</name>
<protein>
    <submittedName>
        <fullName evidence="1">Uncharacterized protein</fullName>
    </submittedName>
</protein>
<evidence type="ECO:0000313" key="2">
    <source>
        <dbReference type="Proteomes" id="UP000076798"/>
    </source>
</evidence>
<dbReference type="EMBL" id="KV428063">
    <property type="protein sequence ID" value="KZT38435.1"/>
    <property type="molecule type" value="Genomic_DNA"/>
</dbReference>
<proteinExistence type="predicted"/>
<keyword evidence="2" id="KW-1185">Reference proteome</keyword>
<dbReference type="AlphaFoldDB" id="A0A166DEH4"/>